<feature type="transmembrane region" description="Helical" evidence="1">
    <location>
        <begin position="86"/>
        <end position="104"/>
    </location>
</feature>
<proteinExistence type="predicted"/>
<evidence type="ECO:0008006" key="4">
    <source>
        <dbReference type="Google" id="ProtNLM"/>
    </source>
</evidence>
<sequence>MVLLVLLGGIYGILLIPGTLPPQNWLLLLMSLPAYWLYRLIRSPKYREARALGKAVDMRGLRQYFRPRRRSMSSGRNYRQERRAKMLQISTLAAAAVGLAFGTATQAAPPHYPQTAAVGGQPTAAETAVVRGVLGRSFGKEWTDYEKTGQHIRFTVGHADLNGDGRPDLLVSLNDSGFGYCGSGGCAGYAILATPQGYAPKAIELAYFFEKAIVLPTVHNGMHDLRYDNASKTFRWNGKGYS</sequence>
<feature type="transmembrane region" description="Helical" evidence="1">
    <location>
        <begin position="25"/>
        <end position="41"/>
    </location>
</feature>
<dbReference type="AlphaFoldDB" id="A0A225LWG0"/>
<reference evidence="3" key="1">
    <citation type="submission" date="2017-06" db="EMBL/GenBank/DDBJ databases">
        <title>Herbaspirillum phytohormonus sp. nov., isolated from the root nodule of Robinia pseudoacacia in lead-zinc mine.</title>
        <authorList>
            <person name="Fan M."/>
            <person name="Lin Y."/>
        </authorList>
    </citation>
    <scope>NUCLEOTIDE SEQUENCE [LARGE SCALE GENOMIC DNA]</scope>
    <source>
        <strain evidence="3">SC-089</strain>
    </source>
</reference>
<dbReference type="EMBL" id="NJIH01000020">
    <property type="protein sequence ID" value="OWT53598.1"/>
    <property type="molecule type" value="Genomic_DNA"/>
</dbReference>
<evidence type="ECO:0000313" key="2">
    <source>
        <dbReference type="EMBL" id="OWT53598.1"/>
    </source>
</evidence>
<keyword evidence="1" id="KW-0812">Transmembrane</keyword>
<keyword evidence="1" id="KW-1133">Transmembrane helix</keyword>
<keyword evidence="1" id="KW-0472">Membrane</keyword>
<comment type="caution">
    <text evidence="2">The sequence shown here is derived from an EMBL/GenBank/DDBJ whole genome shotgun (WGS) entry which is preliminary data.</text>
</comment>
<accession>A0A225LWG0</accession>
<organism evidence="2 3">
    <name type="scientific">Candidimonas nitroreducens</name>
    <dbReference type="NCBI Taxonomy" id="683354"/>
    <lineage>
        <taxon>Bacteria</taxon>
        <taxon>Pseudomonadati</taxon>
        <taxon>Pseudomonadota</taxon>
        <taxon>Betaproteobacteria</taxon>
        <taxon>Burkholderiales</taxon>
        <taxon>Alcaligenaceae</taxon>
        <taxon>Candidimonas</taxon>
    </lineage>
</organism>
<gene>
    <name evidence="2" type="ORF">CEY11_24395</name>
</gene>
<dbReference type="InterPro" id="IPR028994">
    <property type="entry name" value="Integrin_alpha_N"/>
</dbReference>
<evidence type="ECO:0000256" key="1">
    <source>
        <dbReference type="SAM" id="Phobius"/>
    </source>
</evidence>
<dbReference type="SUPFAM" id="SSF69318">
    <property type="entry name" value="Integrin alpha N-terminal domain"/>
    <property type="match status" value="1"/>
</dbReference>
<protein>
    <recommendedName>
        <fullName evidence="4">VCBS repeat-containing protein</fullName>
    </recommendedName>
</protein>
<dbReference type="Proteomes" id="UP000214603">
    <property type="component" value="Unassembled WGS sequence"/>
</dbReference>
<keyword evidence="3" id="KW-1185">Reference proteome</keyword>
<evidence type="ECO:0000313" key="3">
    <source>
        <dbReference type="Proteomes" id="UP000214603"/>
    </source>
</evidence>
<name>A0A225LWG0_9BURK</name>